<dbReference type="InterPro" id="IPR006153">
    <property type="entry name" value="Cation/H_exchanger_TM"/>
</dbReference>
<keyword evidence="6 7" id="KW-0472">Membrane</keyword>
<protein>
    <submittedName>
        <fullName evidence="9">Sodium/hydrogen exchanger</fullName>
    </submittedName>
</protein>
<feature type="transmembrane region" description="Helical" evidence="7">
    <location>
        <begin position="276"/>
        <end position="294"/>
    </location>
</feature>
<dbReference type="GO" id="GO:0016020">
    <property type="term" value="C:membrane"/>
    <property type="evidence" value="ECO:0007669"/>
    <property type="project" value="UniProtKB-SubCell"/>
</dbReference>
<evidence type="ECO:0000256" key="6">
    <source>
        <dbReference type="ARBA" id="ARBA00023136"/>
    </source>
</evidence>
<comment type="similarity">
    <text evidence="2">Belongs to the monovalent cation:proton antiporter 2 (CPA2) transporter (TC 2.A.37) family.</text>
</comment>
<feature type="domain" description="RCK N-terminal" evidence="8">
    <location>
        <begin position="416"/>
        <end position="533"/>
    </location>
</feature>
<evidence type="ECO:0000256" key="1">
    <source>
        <dbReference type="ARBA" id="ARBA00004141"/>
    </source>
</evidence>
<feature type="transmembrane region" description="Helical" evidence="7">
    <location>
        <begin position="118"/>
        <end position="138"/>
    </location>
</feature>
<feature type="transmembrane region" description="Helical" evidence="7">
    <location>
        <begin position="6"/>
        <end position="27"/>
    </location>
</feature>
<name>A0A090D026_9BACT</name>
<dbReference type="STRING" id="1437425.CSEC_2001"/>
<evidence type="ECO:0000256" key="2">
    <source>
        <dbReference type="ARBA" id="ARBA00005551"/>
    </source>
</evidence>
<feature type="transmembrane region" description="Helical" evidence="7">
    <location>
        <begin position="89"/>
        <end position="112"/>
    </location>
</feature>
<dbReference type="Gene3D" id="3.40.50.720">
    <property type="entry name" value="NAD(P)-binding Rossmann-like Domain"/>
    <property type="match status" value="1"/>
</dbReference>
<dbReference type="Proteomes" id="UP000031552">
    <property type="component" value="Unassembled WGS sequence"/>
</dbReference>
<dbReference type="Pfam" id="PF02254">
    <property type="entry name" value="TrkA_N"/>
    <property type="match status" value="1"/>
</dbReference>
<dbReference type="eggNOG" id="COG4651">
    <property type="taxonomic scope" value="Bacteria"/>
</dbReference>
<dbReference type="OrthoDB" id="9793589at2"/>
<organism evidence="9 10">
    <name type="scientific">Candidatus Criblamydia sequanensis CRIB-18</name>
    <dbReference type="NCBI Taxonomy" id="1437425"/>
    <lineage>
        <taxon>Bacteria</taxon>
        <taxon>Pseudomonadati</taxon>
        <taxon>Chlamydiota</taxon>
        <taxon>Chlamydiia</taxon>
        <taxon>Parachlamydiales</taxon>
        <taxon>Candidatus Criblamydiaceae</taxon>
        <taxon>Candidatus Criblamydia</taxon>
    </lineage>
</organism>
<keyword evidence="3" id="KW-0813">Transport</keyword>
<dbReference type="eggNOG" id="COG1226">
    <property type="taxonomic scope" value="Bacteria"/>
</dbReference>
<keyword evidence="4 7" id="KW-0812">Transmembrane</keyword>
<evidence type="ECO:0000313" key="9">
    <source>
        <dbReference type="EMBL" id="CDR34807.1"/>
    </source>
</evidence>
<evidence type="ECO:0000256" key="3">
    <source>
        <dbReference type="ARBA" id="ARBA00022448"/>
    </source>
</evidence>
<feature type="transmembrane region" description="Helical" evidence="7">
    <location>
        <begin position="150"/>
        <end position="173"/>
    </location>
</feature>
<dbReference type="GO" id="GO:0015297">
    <property type="term" value="F:antiporter activity"/>
    <property type="evidence" value="ECO:0007669"/>
    <property type="project" value="InterPro"/>
</dbReference>
<gene>
    <name evidence="9" type="ORF">CSEC_2001</name>
</gene>
<accession>A0A090D026</accession>
<dbReference type="PANTHER" id="PTHR42751:SF1">
    <property type="entry name" value="CATION_PROTON ANTIPORTER YBAL-RELATED"/>
    <property type="match status" value="1"/>
</dbReference>
<feature type="transmembrane region" description="Helical" evidence="7">
    <location>
        <begin position="227"/>
        <end position="256"/>
    </location>
</feature>
<evidence type="ECO:0000256" key="7">
    <source>
        <dbReference type="SAM" id="Phobius"/>
    </source>
</evidence>
<dbReference type="SUPFAM" id="SSF51735">
    <property type="entry name" value="NAD(P)-binding Rossmann-fold domains"/>
    <property type="match status" value="1"/>
</dbReference>
<dbReference type="PANTHER" id="PTHR42751">
    <property type="entry name" value="SODIUM/HYDROGEN EXCHANGER FAMILY/TRKA DOMAIN PROTEIN"/>
    <property type="match status" value="1"/>
</dbReference>
<evidence type="ECO:0000313" key="10">
    <source>
        <dbReference type="Proteomes" id="UP000031552"/>
    </source>
</evidence>
<dbReference type="GO" id="GO:0006813">
    <property type="term" value="P:potassium ion transport"/>
    <property type="evidence" value="ECO:0007669"/>
    <property type="project" value="InterPro"/>
</dbReference>
<evidence type="ECO:0000256" key="5">
    <source>
        <dbReference type="ARBA" id="ARBA00022989"/>
    </source>
</evidence>
<feature type="transmembrane region" description="Helical" evidence="7">
    <location>
        <begin position="34"/>
        <end position="52"/>
    </location>
</feature>
<proteinExistence type="inferred from homology"/>
<feature type="transmembrane region" description="Helical" evidence="7">
    <location>
        <begin position="185"/>
        <end position="207"/>
    </location>
</feature>
<reference evidence="9" key="2">
    <citation type="submission" date="2014-09" db="EMBL/GenBank/DDBJ databases">
        <title>Criblamydia sequanensis harbors a mega-plasmid encoding arsenite resistance.</title>
        <authorList>
            <person name="Bertelli C."/>
            <person name="Goesmann A."/>
            <person name="Greub G."/>
        </authorList>
    </citation>
    <scope>NUCLEOTIDE SEQUENCE [LARGE SCALE GENOMIC DNA]</scope>
    <source>
        <strain evidence="9">CRIB-18</strain>
    </source>
</reference>
<dbReference type="InterPro" id="IPR038770">
    <property type="entry name" value="Na+/solute_symporter_sf"/>
</dbReference>
<reference evidence="9" key="1">
    <citation type="submission" date="2013-12" db="EMBL/GenBank/DDBJ databases">
        <authorList>
            <person name="Linke B."/>
        </authorList>
    </citation>
    <scope>NUCLEOTIDE SEQUENCE [LARGE SCALE GENOMIC DNA]</scope>
    <source>
        <strain evidence="9">CRIB-18</strain>
    </source>
</reference>
<keyword evidence="5 7" id="KW-1133">Transmembrane helix</keyword>
<comment type="subcellular location">
    <subcellularLocation>
        <location evidence="1">Membrane</location>
        <topology evidence="1">Multi-pass membrane protein</topology>
    </subcellularLocation>
</comment>
<comment type="caution">
    <text evidence="9">The sequence shown here is derived from an EMBL/GenBank/DDBJ whole genome shotgun (WGS) entry which is preliminary data.</text>
</comment>
<keyword evidence="10" id="KW-1185">Reference proteome</keyword>
<feature type="transmembrane region" description="Helical" evidence="7">
    <location>
        <begin position="365"/>
        <end position="385"/>
    </location>
</feature>
<dbReference type="Gene3D" id="1.20.1530.20">
    <property type="match status" value="1"/>
</dbReference>
<dbReference type="RefSeq" id="WP_041018332.1">
    <property type="nucleotide sequence ID" value="NZ_CCEJ010000009.1"/>
</dbReference>
<dbReference type="PROSITE" id="PS51201">
    <property type="entry name" value="RCK_N"/>
    <property type="match status" value="1"/>
</dbReference>
<dbReference type="GO" id="GO:1902600">
    <property type="term" value="P:proton transmembrane transport"/>
    <property type="evidence" value="ECO:0007669"/>
    <property type="project" value="InterPro"/>
</dbReference>
<dbReference type="EMBL" id="CCEJ010000009">
    <property type="protein sequence ID" value="CDR34807.1"/>
    <property type="molecule type" value="Genomic_DNA"/>
</dbReference>
<feature type="transmembrane region" description="Helical" evidence="7">
    <location>
        <begin position="306"/>
        <end position="328"/>
    </location>
</feature>
<evidence type="ECO:0000256" key="4">
    <source>
        <dbReference type="ARBA" id="ARBA00022692"/>
    </source>
</evidence>
<dbReference type="Pfam" id="PF00999">
    <property type="entry name" value="Na_H_Exchanger"/>
    <property type="match status" value="1"/>
</dbReference>
<dbReference type="AlphaFoldDB" id="A0A090D026"/>
<sequence length="557" mass="60600">MDLVNLEIVIILTVGFALASILGFLSYKAGLSSLLGYLIAGYLIGPYSPGIVIDSHTAEQLAEIGVILMMFGVGMHFKWEDLASVKSVAIPGAFGQTFVTALFSTLFIYSLGWTLESGLIIGLSIGVASTVVLVRVLSDNEILSTPQGHIAVGWLIVEDIFTVAVLILLPSIAANQGLTGFDIKIFSFSILILTIKFISLAFVVFYIGTRVVTYLLFRIARTRSHELFTLAVLAITFAIALGSALIFGTSIALGAFLAGMVIGRTEVRHQASAHVLPLKDAFVVIFFLSVGMLFDPRAMVENFSLFTGVLAIILIVKPLTAFLIVYFLGYSVEVGLVVALSLAQIGEFSFILAEEAMKYKLLPDAGYDILVASALISIAINPLLFKSIKNFKYYLEKLLHQQSNDEGRGLISKEAVNKAIVVGYGPIGRAIYQTLQENGFSPIVIDRNVDTISKLLKEGKEAIYGDASKSNIQEIAGMEKAVLLAVTLPEINESISVIETARDLHPPIYIVARTRYISDKPFFENLDIPCICCEEEGLKAFREVLAATMDEIKKPKD</sequence>
<feature type="transmembrane region" description="Helical" evidence="7">
    <location>
        <begin position="334"/>
        <end position="353"/>
    </location>
</feature>
<dbReference type="InterPro" id="IPR036291">
    <property type="entry name" value="NAD(P)-bd_dom_sf"/>
</dbReference>
<dbReference type="InterPro" id="IPR003148">
    <property type="entry name" value="RCK_N"/>
</dbReference>
<evidence type="ECO:0000259" key="8">
    <source>
        <dbReference type="PROSITE" id="PS51201"/>
    </source>
</evidence>